<proteinExistence type="predicted"/>
<dbReference type="Pfam" id="PF18801">
    <property type="entry name" value="RapH_N"/>
    <property type="match status" value="1"/>
</dbReference>
<accession>A0ABT4X6S6</accession>
<protein>
    <submittedName>
        <fullName evidence="1">Tetratricopeptide repeat protein</fullName>
    </submittedName>
</protein>
<reference evidence="1 2" key="1">
    <citation type="submission" date="2023-01" db="EMBL/GenBank/DDBJ databases">
        <title>Bacillus changyiensis sp. nov., isolated from a coastal deposit.</title>
        <authorList>
            <person name="Xiao G."/>
            <person name="Lai Q."/>
            <person name="Hu Z."/>
            <person name="Shao Z."/>
        </authorList>
    </citation>
    <scope>NUCLEOTIDE SEQUENCE [LARGE SCALE GENOMIC DNA]</scope>
    <source>
        <strain evidence="1 2">CLL-7-23</strain>
    </source>
</reference>
<evidence type="ECO:0000313" key="2">
    <source>
        <dbReference type="Proteomes" id="UP001211894"/>
    </source>
</evidence>
<dbReference type="SUPFAM" id="SSF48452">
    <property type="entry name" value="TPR-like"/>
    <property type="match status" value="1"/>
</dbReference>
<organism evidence="1 2">
    <name type="scientific">Bacillus changyiensis</name>
    <dbReference type="NCBI Taxonomy" id="3004103"/>
    <lineage>
        <taxon>Bacteria</taxon>
        <taxon>Bacillati</taxon>
        <taxon>Bacillota</taxon>
        <taxon>Bacilli</taxon>
        <taxon>Bacillales</taxon>
        <taxon>Bacillaceae</taxon>
        <taxon>Bacillus</taxon>
    </lineage>
</organism>
<evidence type="ECO:0000313" key="1">
    <source>
        <dbReference type="EMBL" id="MDA7027111.1"/>
    </source>
</evidence>
<dbReference type="InterPro" id="IPR011990">
    <property type="entry name" value="TPR-like_helical_dom_sf"/>
</dbReference>
<name>A0ABT4X6S6_9BACI</name>
<sequence length="385" mass="45923">MEENLVIPYDWVAVKMNFWYKRIKENDPARAEDAKKEVQKELKQMEENQDALLYYQLLEFRHNLMMSYMFPNSVRDLHTNYDNIIASMNNKKLNGLLEYYYYFFSGMYYFRQMEFTHSLRYYIQAEKCLKNLGADAILEQAEFYFKLAEVYYYMKQTHFSMNYADEACRLYKKQTDEEGKNIYDVQLLRCEFVKYGNLLDNYEYNKALKKAEKAFLTASKLNKEEKNREFLIRTALFNLGVCYYKMEELEKSVTILCKSLAIANPEDNNFMATALFLIAYTKGKQKDYTGARDYFNKSKHFAEKANNKLILAKLKMVEGLFLEHDLSKVREAFEFFNEKKHFADKEDFGESVGNILFSRSDAWGASEFYRYAIEAKRQIERGEFS</sequence>
<dbReference type="RefSeq" id="WP_271340960.1">
    <property type="nucleotide sequence ID" value="NZ_JAQKAB010000006.1"/>
</dbReference>
<keyword evidence="2" id="KW-1185">Reference proteome</keyword>
<dbReference type="Gene3D" id="1.25.40.10">
    <property type="entry name" value="Tetratricopeptide repeat domain"/>
    <property type="match status" value="2"/>
</dbReference>
<dbReference type="SMART" id="SM00028">
    <property type="entry name" value="TPR"/>
    <property type="match status" value="4"/>
</dbReference>
<gene>
    <name evidence="1" type="ORF">PJ311_10870</name>
</gene>
<dbReference type="SUPFAM" id="SSF81901">
    <property type="entry name" value="HCP-like"/>
    <property type="match status" value="1"/>
</dbReference>
<dbReference type="Proteomes" id="UP001211894">
    <property type="component" value="Unassembled WGS sequence"/>
</dbReference>
<dbReference type="EMBL" id="JAQKAB010000006">
    <property type="protein sequence ID" value="MDA7027111.1"/>
    <property type="molecule type" value="Genomic_DNA"/>
</dbReference>
<comment type="caution">
    <text evidence="1">The sequence shown here is derived from an EMBL/GenBank/DDBJ whole genome shotgun (WGS) entry which is preliminary data.</text>
</comment>
<dbReference type="InterPro" id="IPR019734">
    <property type="entry name" value="TPR_rpt"/>
</dbReference>